<dbReference type="PANTHER" id="PTHR43179">
    <property type="entry name" value="RHAMNOSYLTRANSFERASE WBBL"/>
    <property type="match status" value="1"/>
</dbReference>
<keyword evidence="4" id="KW-0812">Transmembrane</keyword>
<dbReference type="AlphaFoldDB" id="A0A3E1NFQ8"/>
<gene>
    <name evidence="6" type="ORF">DXN05_18925</name>
</gene>
<evidence type="ECO:0000313" key="7">
    <source>
        <dbReference type="Proteomes" id="UP000261284"/>
    </source>
</evidence>
<evidence type="ECO:0000256" key="2">
    <source>
        <dbReference type="ARBA" id="ARBA00022676"/>
    </source>
</evidence>
<sequence>MQQKVAIILVNWNGFAYTSNCIASLRNLTYRAFDIIVVDNASPDGSGRQLKEAHQDIILLQSATNTGFSGGNNIGIRYSLAHQYTHTLLLNNDTLAEPGFLSALMNYLNSHPGTGAVQPLIYFNHNRSLVWNGGSYFNKIWGYTSVPGHNKPVQAVHLQTKQVHWITGCALLIRNTVLQQTGLLAGNMFMYSEDVDFSFRIRKLGYQLAYVPNAVIYHIAGMSNKKEKKDAEGFINASVHYYNQRNRIWILKKYVPLPFAPTALLFNFFYITGVMSYFVARFRFAKLRATCRAVKDGLLYGIKYTND</sequence>
<keyword evidence="7" id="KW-1185">Reference proteome</keyword>
<dbReference type="OrthoDB" id="9771846at2"/>
<keyword evidence="3 6" id="KW-0808">Transferase</keyword>
<dbReference type="PANTHER" id="PTHR43179:SF12">
    <property type="entry name" value="GALACTOFURANOSYLTRANSFERASE GLFT2"/>
    <property type="match status" value="1"/>
</dbReference>
<dbReference type="InterPro" id="IPR029044">
    <property type="entry name" value="Nucleotide-diphossugar_trans"/>
</dbReference>
<dbReference type="Pfam" id="PF00535">
    <property type="entry name" value="Glycos_transf_2"/>
    <property type="match status" value="1"/>
</dbReference>
<proteinExistence type="inferred from homology"/>
<feature type="transmembrane region" description="Helical" evidence="4">
    <location>
        <begin position="259"/>
        <end position="280"/>
    </location>
</feature>
<keyword evidence="4" id="KW-0472">Membrane</keyword>
<dbReference type="CDD" id="cd04186">
    <property type="entry name" value="GT_2_like_c"/>
    <property type="match status" value="1"/>
</dbReference>
<name>A0A3E1NFQ8_9BACT</name>
<dbReference type="Gene3D" id="3.90.550.10">
    <property type="entry name" value="Spore Coat Polysaccharide Biosynthesis Protein SpsA, Chain A"/>
    <property type="match status" value="1"/>
</dbReference>
<dbReference type="GO" id="GO:0016757">
    <property type="term" value="F:glycosyltransferase activity"/>
    <property type="evidence" value="ECO:0007669"/>
    <property type="project" value="UniProtKB-KW"/>
</dbReference>
<keyword evidence="4" id="KW-1133">Transmembrane helix</keyword>
<comment type="similarity">
    <text evidence="1">Belongs to the glycosyltransferase 2 family.</text>
</comment>
<comment type="caution">
    <text evidence="6">The sequence shown here is derived from an EMBL/GenBank/DDBJ whole genome shotgun (WGS) entry which is preliminary data.</text>
</comment>
<dbReference type="Proteomes" id="UP000261284">
    <property type="component" value="Unassembled WGS sequence"/>
</dbReference>
<dbReference type="SUPFAM" id="SSF53448">
    <property type="entry name" value="Nucleotide-diphospho-sugar transferases"/>
    <property type="match status" value="1"/>
</dbReference>
<evidence type="ECO:0000313" key="6">
    <source>
        <dbReference type="EMBL" id="RFM26644.1"/>
    </source>
</evidence>
<evidence type="ECO:0000259" key="5">
    <source>
        <dbReference type="Pfam" id="PF00535"/>
    </source>
</evidence>
<reference evidence="6 7" key="1">
    <citation type="submission" date="2018-08" db="EMBL/GenBank/DDBJ databases">
        <title>Chitinophagaceae sp. K23C18032701, a novel bacterium isolated from forest soil.</title>
        <authorList>
            <person name="Wang C."/>
        </authorList>
    </citation>
    <scope>NUCLEOTIDE SEQUENCE [LARGE SCALE GENOMIC DNA]</scope>
    <source>
        <strain evidence="6 7">K23C18032701</strain>
    </source>
</reference>
<dbReference type="EMBL" id="QTJU01000008">
    <property type="protein sequence ID" value="RFM26644.1"/>
    <property type="molecule type" value="Genomic_DNA"/>
</dbReference>
<evidence type="ECO:0000256" key="4">
    <source>
        <dbReference type="SAM" id="Phobius"/>
    </source>
</evidence>
<feature type="domain" description="Glycosyltransferase 2-like" evidence="5">
    <location>
        <begin position="7"/>
        <end position="146"/>
    </location>
</feature>
<accession>A0A3E1NFQ8</accession>
<evidence type="ECO:0000256" key="1">
    <source>
        <dbReference type="ARBA" id="ARBA00006739"/>
    </source>
</evidence>
<dbReference type="RefSeq" id="WP_116848848.1">
    <property type="nucleotide sequence ID" value="NZ_QTJU01000008.1"/>
</dbReference>
<keyword evidence="2" id="KW-0328">Glycosyltransferase</keyword>
<dbReference type="InterPro" id="IPR001173">
    <property type="entry name" value="Glyco_trans_2-like"/>
</dbReference>
<evidence type="ECO:0000256" key="3">
    <source>
        <dbReference type="ARBA" id="ARBA00022679"/>
    </source>
</evidence>
<organism evidence="6 7">
    <name type="scientific">Deminuibacter soli</name>
    <dbReference type="NCBI Taxonomy" id="2291815"/>
    <lineage>
        <taxon>Bacteria</taxon>
        <taxon>Pseudomonadati</taxon>
        <taxon>Bacteroidota</taxon>
        <taxon>Chitinophagia</taxon>
        <taxon>Chitinophagales</taxon>
        <taxon>Chitinophagaceae</taxon>
        <taxon>Deminuibacter</taxon>
    </lineage>
</organism>
<protein>
    <submittedName>
        <fullName evidence="6">Glycosyltransferase family 2 protein</fullName>
    </submittedName>
</protein>